<name>A0A2P6PMG1_ROSCH</name>
<evidence type="ECO:0000259" key="2">
    <source>
        <dbReference type="Pfam" id="PF24758"/>
    </source>
</evidence>
<dbReference type="Pfam" id="PF00646">
    <property type="entry name" value="F-box"/>
    <property type="match status" value="1"/>
</dbReference>
<dbReference type="InterPro" id="IPR032675">
    <property type="entry name" value="LRR_dom_sf"/>
</dbReference>
<dbReference type="InterPro" id="IPR050232">
    <property type="entry name" value="FBL13/AtMIF1-like"/>
</dbReference>
<evidence type="ECO:0000259" key="1">
    <source>
        <dbReference type="Pfam" id="PF00646"/>
    </source>
</evidence>
<dbReference type="PANTHER" id="PTHR31900:SF27">
    <property type="entry name" value="FBD DOMAIN-CONTAINING PROTEIN"/>
    <property type="match status" value="1"/>
</dbReference>
<gene>
    <name evidence="3" type="ORF">RchiOBHm_Chr6g0257771</name>
</gene>
<dbReference type="Gramene" id="PRQ23118">
    <property type="protein sequence ID" value="PRQ23118"/>
    <property type="gene ID" value="RchiOBHm_Chr6g0257771"/>
</dbReference>
<dbReference type="STRING" id="74649.A0A2P6PMG1"/>
<comment type="caution">
    <text evidence="3">The sequence shown here is derived from an EMBL/GenBank/DDBJ whole genome shotgun (WGS) entry which is preliminary data.</text>
</comment>
<sequence length="416" mass="47596">MAVDTVLSRPQLPDHIIHQIIQLLPTKSAVRMSSLSKQFEAAWYTQPVLDFDEGKPRDDTTDSNLQHIKFINILDRYLDYFRNDEKIKQQLLDKFRLRITTNFSVSESTMVDELLSLAVRRNVKELDISIGGKHAALYCLTPKKPLNLAKSITTLSLEHVTINEDESNPHLSFPSLKTMSLKTLRFSHSLISRCPSIETLSVSTSSMCDGSSTFVVSNSNLKSLDITNCDFFQLELRTTNLESFTFVSEDYIRLISLSKCRNLKSLNILAQKLHYLYISGCGHSVKATIDSSSLEYVQFTGFLKYKLSIKALNLSRARITLCHEEQSFNEPWEHFSSLRDFLESFASCYQEIILRVDHAEMVRALIFPENFRKTVSPPLPILKHFRVRITSPMLARNSDLMDSLTWIAPSAEIQRI</sequence>
<evidence type="ECO:0000313" key="4">
    <source>
        <dbReference type="Proteomes" id="UP000238479"/>
    </source>
</evidence>
<accession>A0A2P6PMG1</accession>
<feature type="domain" description="F-box/LRR-repeat protein 15/At3g58940/PEG3-like LRR" evidence="2">
    <location>
        <begin position="111"/>
        <end position="280"/>
    </location>
</feature>
<feature type="domain" description="F-box" evidence="1">
    <location>
        <begin position="11"/>
        <end position="46"/>
    </location>
</feature>
<dbReference type="InterPro" id="IPR055411">
    <property type="entry name" value="LRR_FXL15/At3g58940/PEG3-like"/>
</dbReference>
<dbReference type="Proteomes" id="UP000238479">
    <property type="component" value="Chromosome 6"/>
</dbReference>
<protein>
    <submittedName>
        <fullName evidence="3">Putative F-box domain, leucine-rich repeat domain, L domain-containing protein</fullName>
    </submittedName>
</protein>
<keyword evidence="4" id="KW-1185">Reference proteome</keyword>
<dbReference type="Gene3D" id="3.80.10.10">
    <property type="entry name" value="Ribonuclease Inhibitor"/>
    <property type="match status" value="1"/>
</dbReference>
<dbReference type="OMA" id="RITLCHE"/>
<dbReference type="Pfam" id="PF24758">
    <property type="entry name" value="LRR_At5g56370"/>
    <property type="match status" value="1"/>
</dbReference>
<dbReference type="InterPro" id="IPR001810">
    <property type="entry name" value="F-box_dom"/>
</dbReference>
<reference evidence="3 4" key="1">
    <citation type="journal article" date="2018" name="Nat. Genet.">
        <title>The Rosa genome provides new insights in the design of modern roses.</title>
        <authorList>
            <person name="Bendahmane M."/>
        </authorList>
    </citation>
    <scope>NUCLEOTIDE SEQUENCE [LARGE SCALE GENOMIC DNA]</scope>
    <source>
        <strain evidence="4">cv. Old Blush</strain>
    </source>
</reference>
<evidence type="ECO:0000313" key="3">
    <source>
        <dbReference type="EMBL" id="PRQ23118.1"/>
    </source>
</evidence>
<dbReference type="SUPFAM" id="SSF52047">
    <property type="entry name" value="RNI-like"/>
    <property type="match status" value="1"/>
</dbReference>
<dbReference type="PANTHER" id="PTHR31900">
    <property type="entry name" value="F-BOX/RNI SUPERFAMILY PROTEIN-RELATED"/>
    <property type="match status" value="1"/>
</dbReference>
<dbReference type="SUPFAM" id="SSF81383">
    <property type="entry name" value="F-box domain"/>
    <property type="match status" value="1"/>
</dbReference>
<dbReference type="AlphaFoldDB" id="A0A2P6PMG1"/>
<proteinExistence type="predicted"/>
<dbReference type="EMBL" id="PDCK01000044">
    <property type="protein sequence ID" value="PRQ23118.1"/>
    <property type="molecule type" value="Genomic_DNA"/>
</dbReference>
<organism evidence="3 4">
    <name type="scientific">Rosa chinensis</name>
    <name type="common">China rose</name>
    <dbReference type="NCBI Taxonomy" id="74649"/>
    <lineage>
        <taxon>Eukaryota</taxon>
        <taxon>Viridiplantae</taxon>
        <taxon>Streptophyta</taxon>
        <taxon>Embryophyta</taxon>
        <taxon>Tracheophyta</taxon>
        <taxon>Spermatophyta</taxon>
        <taxon>Magnoliopsida</taxon>
        <taxon>eudicotyledons</taxon>
        <taxon>Gunneridae</taxon>
        <taxon>Pentapetalae</taxon>
        <taxon>rosids</taxon>
        <taxon>fabids</taxon>
        <taxon>Rosales</taxon>
        <taxon>Rosaceae</taxon>
        <taxon>Rosoideae</taxon>
        <taxon>Rosoideae incertae sedis</taxon>
        <taxon>Rosa</taxon>
    </lineage>
</organism>
<dbReference type="InterPro" id="IPR036047">
    <property type="entry name" value="F-box-like_dom_sf"/>
</dbReference>